<organism evidence="1 2">
    <name type="scientific">Trifolium subterraneum</name>
    <name type="common">Subterranean clover</name>
    <dbReference type="NCBI Taxonomy" id="3900"/>
    <lineage>
        <taxon>Eukaryota</taxon>
        <taxon>Viridiplantae</taxon>
        <taxon>Streptophyta</taxon>
        <taxon>Embryophyta</taxon>
        <taxon>Tracheophyta</taxon>
        <taxon>Spermatophyta</taxon>
        <taxon>Magnoliopsida</taxon>
        <taxon>eudicotyledons</taxon>
        <taxon>Gunneridae</taxon>
        <taxon>Pentapetalae</taxon>
        <taxon>rosids</taxon>
        <taxon>fabids</taxon>
        <taxon>Fabales</taxon>
        <taxon>Fabaceae</taxon>
        <taxon>Papilionoideae</taxon>
        <taxon>50 kb inversion clade</taxon>
        <taxon>NPAAA clade</taxon>
        <taxon>Hologalegina</taxon>
        <taxon>IRL clade</taxon>
        <taxon>Trifolieae</taxon>
        <taxon>Trifolium</taxon>
    </lineage>
</organism>
<dbReference type="AlphaFoldDB" id="A0A2Z6M1J9"/>
<evidence type="ECO:0000313" key="1">
    <source>
        <dbReference type="EMBL" id="GAU24668.1"/>
    </source>
</evidence>
<evidence type="ECO:0000313" key="2">
    <source>
        <dbReference type="Proteomes" id="UP000242715"/>
    </source>
</evidence>
<dbReference type="Proteomes" id="UP000242715">
    <property type="component" value="Unassembled WGS sequence"/>
</dbReference>
<sequence length="124" mass="14031">MSHQVQTIDDAHAIRHCKYRRIIPGPNQQGGEQAAPPPAFVATDPTLQTWFQHTWDQIVANYRMQLQEQMMTPPEFQTFTNWPGDMPHFARGDGNADDDIDVTAADTFMDEGEGDTRDEDVPSD</sequence>
<gene>
    <name evidence="1" type="ORF">TSUD_322760</name>
</gene>
<proteinExistence type="predicted"/>
<dbReference type="EMBL" id="DF973295">
    <property type="protein sequence ID" value="GAU24668.1"/>
    <property type="molecule type" value="Genomic_DNA"/>
</dbReference>
<protein>
    <submittedName>
        <fullName evidence="1">Uncharacterized protein</fullName>
    </submittedName>
</protein>
<name>A0A2Z6M1J9_TRISU</name>
<keyword evidence="2" id="KW-1185">Reference proteome</keyword>
<accession>A0A2Z6M1J9</accession>
<reference evidence="2" key="1">
    <citation type="journal article" date="2017" name="Front. Plant Sci.">
        <title>Climate Clever Clovers: New Paradigm to Reduce the Environmental Footprint of Ruminants by Breeding Low Methanogenic Forages Utilizing Haplotype Variation.</title>
        <authorList>
            <person name="Kaur P."/>
            <person name="Appels R."/>
            <person name="Bayer P.E."/>
            <person name="Keeble-Gagnere G."/>
            <person name="Wang J."/>
            <person name="Hirakawa H."/>
            <person name="Shirasawa K."/>
            <person name="Vercoe P."/>
            <person name="Stefanova K."/>
            <person name="Durmic Z."/>
            <person name="Nichols P."/>
            <person name="Revell C."/>
            <person name="Isobe S.N."/>
            <person name="Edwards D."/>
            <person name="Erskine W."/>
        </authorList>
    </citation>
    <scope>NUCLEOTIDE SEQUENCE [LARGE SCALE GENOMIC DNA]</scope>
    <source>
        <strain evidence="2">cv. Daliak</strain>
    </source>
</reference>